<reference evidence="2" key="2">
    <citation type="journal article" date="2018" name="Nat. Commun.">
        <title>Tailed giant Tupanvirus possesses the most complete translational apparatus of the known virosphere.</title>
        <authorList>
            <person name="Abrahao J."/>
            <person name="Silva L."/>
            <person name="Silva L.S."/>
            <person name="Khalil J.Y.B."/>
            <person name="Rodrigues R."/>
            <person name="Arantes T."/>
            <person name="Assis F."/>
            <person name="Boratto P."/>
            <person name="Andrade M."/>
            <person name="Kroon E.G."/>
            <person name="Ribeiro B."/>
            <person name="Bergier I."/>
            <person name="Seligmann H."/>
            <person name="Ghigo E."/>
            <person name="Colson P."/>
            <person name="Levasseur A."/>
            <person name="Kroemer G."/>
            <person name="Raoult D."/>
            <person name="La Scola B."/>
        </authorList>
    </citation>
    <scope>NUCLEOTIDE SEQUENCE [LARGE SCALE GENOMIC DNA]</scope>
    <source>
        <strain evidence="2">Soda lake</strain>
    </source>
</reference>
<keyword evidence="1" id="KW-0472">Membrane</keyword>
<organism evidence="2">
    <name type="scientific">Tupanvirus soda lake</name>
    <dbReference type="NCBI Taxonomy" id="2126985"/>
    <lineage>
        <taxon>Viruses</taxon>
        <taxon>Varidnaviria</taxon>
        <taxon>Bamfordvirae</taxon>
        <taxon>Nucleocytoviricota</taxon>
        <taxon>Megaviricetes</taxon>
        <taxon>Imitervirales</taxon>
        <taxon>Mimiviridae</taxon>
        <taxon>Megamimivirinae</taxon>
        <taxon>Tupanvirus</taxon>
        <taxon>Tupanvirus salinum</taxon>
    </lineage>
</organism>
<reference evidence="2" key="1">
    <citation type="submission" date="2017-01" db="EMBL/GenBank/DDBJ databases">
        <authorList>
            <person name="Assis F.L."/>
            <person name="Abrahao J.S."/>
            <person name="Silva L."/>
            <person name="Khalil J.B."/>
            <person name="Rodrigues R."/>
            <person name="Silva L.S."/>
            <person name="Arantes T."/>
            <person name="Boratto P."/>
            <person name="Andrade M."/>
            <person name="Kroon E.G."/>
            <person name="Ribeiro B."/>
            <person name="Bergier I."/>
            <person name="Seligmann H."/>
            <person name="Ghigo E."/>
            <person name="Colson P."/>
            <person name="Levasseur A."/>
            <person name="Raoult D."/>
            <person name="Scola B.L."/>
        </authorList>
    </citation>
    <scope>NUCLEOTIDE SEQUENCE</scope>
    <source>
        <strain evidence="2">Soda lake</strain>
    </source>
</reference>
<feature type="transmembrane region" description="Helical" evidence="1">
    <location>
        <begin position="15"/>
        <end position="34"/>
    </location>
</feature>
<sequence length="160" mass="18115">MEVVNKMVGSFLNVISFRTLVKVVGNVALATLVWEHIGRKRETDFRPSVGLTLASDKSKNFFNWVGRGLALTSSYLTQLDLKDIAITVRDVGKPSVDLVVSPFHTLYGYVNKAQSYHKKEWMVYFGSGLAVLFMCAGYYRFGNYLPTFLLRMPRLLGYKS</sequence>
<keyword evidence="1" id="KW-0812">Transmembrane</keyword>
<keyword evidence="1" id="KW-1133">Transmembrane helix</keyword>
<dbReference type="EMBL" id="KY523104">
    <property type="protein sequence ID" value="QKU35220.1"/>
    <property type="molecule type" value="Genomic_DNA"/>
</dbReference>
<feature type="transmembrane region" description="Helical" evidence="1">
    <location>
        <begin position="121"/>
        <end position="141"/>
    </location>
</feature>
<dbReference type="KEGG" id="vg:80518642"/>
<dbReference type="GeneID" id="80518642"/>
<evidence type="ECO:0000256" key="1">
    <source>
        <dbReference type="SAM" id="Phobius"/>
    </source>
</evidence>
<protein>
    <submittedName>
        <fullName evidence="2">Uncharacterized protein</fullName>
    </submittedName>
</protein>
<accession>A0A6N1NMJ8</accession>
<dbReference type="RefSeq" id="YP_010781878.1">
    <property type="nucleotide sequence ID" value="NC_075039.1"/>
</dbReference>
<proteinExistence type="predicted"/>
<evidence type="ECO:0000313" key="2">
    <source>
        <dbReference type="EMBL" id="QKU35220.1"/>
    </source>
</evidence>
<name>A0A6N1NMJ8_9VIRU</name>